<reference evidence="1 2" key="1">
    <citation type="journal article" date="2016" name="Nat. Commun.">
        <title>Thousands of microbial genomes shed light on interconnected biogeochemical processes in an aquifer system.</title>
        <authorList>
            <person name="Anantharaman K."/>
            <person name="Brown C.T."/>
            <person name="Hug L.A."/>
            <person name="Sharon I."/>
            <person name="Castelle C.J."/>
            <person name="Probst A.J."/>
            <person name="Thomas B.C."/>
            <person name="Singh A."/>
            <person name="Wilkins M.J."/>
            <person name="Karaoz U."/>
            <person name="Brodie E.L."/>
            <person name="Williams K.H."/>
            <person name="Hubbard S.S."/>
            <person name="Banfield J.F."/>
        </authorList>
    </citation>
    <scope>NUCLEOTIDE SEQUENCE [LARGE SCALE GENOMIC DNA]</scope>
</reference>
<evidence type="ECO:0008006" key="3">
    <source>
        <dbReference type="Google" id="ProtNLM"/>
    </source>
</evidence>
<comment type="caution">
    <text evidence="1">The sequence shown here is derived from an EMBL/GenBank/DDBJ whole genome shotgun (WGS) entry which is preliminary data.</text>
</comment>
<organism evidence="1 2">
    <name type="scientific">Candidatus Doudnabacteria bacterium RIFCSPHIGHO2_01_FULL_46_24</name>
    <dbReference type="NCBI Taxonomy" id="1817825"/>
    <lineage>
        <taxon>Bacteria</taxon>
        <taxon>Candidatus Doudnaibacteriota</taxon>
    </lineage>
</organism>
<dbReference type="Proteomes" id="UP000178892">
    <property type="component" value="Unassembled WGS sequence"/>
</dbReference>
<accession>A0A1F5NSZ8</accession>
<gene>
    <name evidence="1" type="ORF">A2720_04190</name>
</gene>
<evidence type="ECO:0000313" key="1">
    <source>
        <dbReference type="EMBL" id="OGE80733.1"/>
    </source>
</evidence>
<dbReference type="InterPro" id="IPR007460">
    <property type="entry name" value="BrnT_toxin"/>
</dbReference>
<dbReference type="Gene3D" id="3.10.450.530">
    <property type="entry name" value="Ribonuclease toxin, BrnT, of type II toxin-antitoxin system"/>
    <property type="match status" value="1"/>
</dbReference>
<dbReference type="AlphaFoldDB" id="A0A1F5NSZ8"/>
<evidence type="ECO:0000313" key="2">
    <source>
        <dbReference type="Proteomes" id="UP000178892"/>
    </source>
</evidence>
<dbReference type="STRING" id="1817825.A2720_04190"/>
<dbReference type="InterPro" id="IPR038573">
    <property type="entry name" value="BrnT_sf"/>
</dbReference>
<proteinExistence type="predicted"/>
<dbReference type="Pfam" id="PF04365">
    <property type="entry name" value="BrnT_toxin"/>
    <property type="match status" value="1"/>
</dbReference>
<sequence>MKDPEISEPIDFEWDQYNQTKIRFKHGVTPKEAEEPFFNEKIVNFDESHSKTEQRYKLLGSTNAGRILLVVFTIRNNKIRIISARSANKKERNYHYGEKI</sequence>
<protein>
    <recommendedName>
        <fullName evidence="3">BrnT family toxin</fullName>
    </recommendedName>
</protein>
<name>A0A1F5NSZ8_9BACT</name>
<dbReference type="EMBL" id="MFEL01000018">
    <property type="protein sequence ID" value="OGE80733.1"/>
    <property type="molecule type" value="Genomic_DNA"/>
</dbReference>